<dbReference type="GeneID" id="24903455"/>
<gene>
    <name evidence="1" type="ordered locus">XNC1_3423</name>
</gene>
<dbReference type="InterPro" id="IPR011202">
    <property type="entry name" value="UCP014677"/>
</dbReference>
<evidence type="ECO:0000313" key="1">
    <source>
        <dbReference type="EMBL" id="CBJ91469.1"/>
    </source>
</evidence>
<keyword evidence="2" id="KW-1185">Reference proteome</keyword>
<dbReference type="RefSeq" id="WP_013185041.1">
    <property type="nucleotide sequence ID" value="NC_014228.1"/>
</dbReference>
<dbReference type="Pfam" id="PF13289">
    <property type="entry name" value="SIR2_2"/>
    <property type="match status" value="1"/>
</dbReference>
<dbReference type="PIRSF" id="PIRSF014677">
    <property type="entry name" value="UCP014677"/>
    <property type="match status" value="1"/>
</dbReference>
<dbReference type="eggNOG" id="COG0846">
    <property type="taxonomic scope" value="Bacteria"/>
</dbReference>
<dbReference type="Proteomes" id="UP000008075">
    <property type="component" value="Chromosome"/>
</dbReference>
<proteinExistence type="predicted"/>
<dbReference type="HOGENOM" id="CLU_037616_1_0_6"/>
<evidence type="ECO:0000313" key="2">
    <source>
        <dbReference type="Proteomes" id="UP000008075"/>
    </source>
</evidence>
<dbReference type="KEGG" id="xne:XNC1_3423"/>
<reference evidence="1 2" key="1">
    <citation type="journal article" date="2011" name="PLoS ONE">
        <title>The entomopathogenic bacterial endosymbionts xenorhabdus and photorhabdus: convergent lifestyles from divergent genomes.</title>
        <authorList>
            <person name="Chaston J.M."/>
            <person name="Suen G."/>
            <person name="Tucker S.L."/>
            <person name="Andersen A.W."/>
            <person name="Bhasin A."/>
            <person name="Bode E."/>
            <person name="Bode H.B."/>
            <person name="Brachmann A.O."/>
            <person name="Cowles C.E."/>
            <person name="Cowles K.N."/>
            <person name="Darby C."/>
            <person name="de Leon L."/>
            <person name="Drace K."/>
            <person name="Du Z."/>
            <person name="Givaudan A."/>
            <person name="Herbert Tran E.E."/>
            <person name="Jewell K.A."/>
            <person name="Knack J.J."/>
            <person name="Krasomil-Osterfeld K.C."/>
            <person name="Kukor R."/>
            <person name="Lanois A."/>
            <person name="Latreille P."/>
            <person name="Leimgruber N.K."/>
            <person name="Lipke C.M."/>
            <person name="Liu R."/>
            <person name="Lu X."/>
            <person name="Martens E.C."/>
            <person name="Marri P.R."/>
            <person name="Medigue C."/>
            <person name="Menard M.L."/>
            <person name="Miller N.M."/>
            <person name="Morales-Soto N."/>
            <person name="Norton S."/>
            <person name="Ogier J.C."/>
            <person name="Orchard S.S."/>
            <person name="Park D."/>
            <person name="Park Y."/>
            <person name="Qurollo B.A."/>
            <person name="Sugar D.R."/>
            <person name="Richards G.R."/>
            <person name="Rouy Z."/>
            <person name="Slominski B."/>
            <person name="Slominski K."/>
            <person name="Snyder H."/>
            <person name="Tjaden B.C."/>
            <person name="van der Hoeven R."/>
            <person name="Welch R.D."/>
            <person name="Wheeler C."/>
            <person name="Xiang B."/>
            <person name="Barbazuk B."/>
            <person name="Gaudriault S."/>
            <person name="Goodner B."/>
            <person name="Slater S.C."/>
            <person name="Forst S."/>
            <person name="Goldman B.S."/>
            <person name="Goodrich-Blair H."/>
        </authorList>
    </citation>
    <scope>NUCLEOTIDE SEQUENCE [LARGE SCALE GENOMIC DNA]</scope>
    <source>
        <strain evidence="2">ATCC 19061 / DSM 3370 / CCUG 14189 / LMG 1036 / NCIMB 9965 / AN6</strain>
    </source>
</reference>
<dbReference type="AlphaFoldDB" id="D3V9B9"/>
<name>D3V9B9_XENNA</name>
<dbReference type="EMBL" id="FN667742">
    <property type="protein sequence ID" value="CBJ91469.1"/>
    <property type="molecule type" value="Genomic_DNA"/>
</dbReference>
<protein>
    <submittedName>
        <fullName evidence="1">Uncharacterized protein</fullName>
    </submittedName>
</protein>
<accession>D3V9B9</accession>
<organism evidence="1 2">
    <name type="scientific">Xenorhabdus nematophila (strain ATCC 19061 / DSM 3370 / CCUG 14189 / LMG 1036 / NCIMB 9965 / AN6)</name>
    <dbReference type="NCBI Taxonomy" id="406817"/>
    <lineage>
        <taxon>Bacteria</taxon>
        <taxon>Pseudomonadati</taxon>
        <taxon>Pseudomonadota</taxon>
        <taxon>Gammaproteobacteria</taxon>
        <taxon>Enterobacterales</taxon>
        <taxon>Morganellaceae</taxon>
        <taxon>Xenorhabdus</taxon>
    </lineage>
</organism>
<sequence length="510" mass="60081">MSTLRIGMDIQEFVSQFKNHPVLFIGTGFSLRYLKNSFTWNGLLQYVCYELTENKETYLDIKSKNYINGEYKYEVIATEIEKLFNEKLKEDRNGKFKVINDIFYENMHNEINLSRFKIYITKLLEDKTLKDEKKDELNELLKIRKNIGSIITTNYDALVEKIFEFEPLIGNNILLSNPYGSVYKIHGCISSPEDIIITDEDYKSFEYKYDLIRAQLLSLFIHNPIIFLGYSVSDSNIQKILKTIFSYVSSNTELSKKIRDNFLLVEYEENSTSEAIVEHDIRIEENVTIRINKIKTDNYTTIYRSLSDLILPVSAMDIRKVQKVWNEIKAGGNIEVNITDNLDQLKNNQMIVAVGSRNNIKYEYQTAKEMMQNYFKIVEESNKQLIELLNKQTIQASQYLPIFAFSNICPELENVQQYKNQQISKLDEHFRRHNVNNCQNTHNNISNIFFDDSISNSKKEDSIFYSAYLDKINLDELKDHLICMEDKISTPYRRLLCLYDYKKYEEIKSQ</sequence>